<dbReference type="Pfam" id="PF01168">
    <property type="entry name" value="Ala_racemase_N"/>
    <property type="match status" value="1"/>
</dbReference>
<proteinExistence type="predicted"/>
<keyword evidence="3" id="KW-1185">Reference proteome</keyword>
<dbReference type="RefSeq" id="WP_380046814.1">
    <property type="nucleotide sequence ID" value="NZ_JBHLTC010000014.1"/>
</dbReference>
<feature type="domain" description="Alanine racemase N-terminal" evidence="1">
    <location>
        <begin position="13"/>
        <end position="149"/>
    </location>
</feature>
<dbReference type="Proteomes" id="UP001589890">
    <property type="component" value="Unassembled WGS sequence"/>
</dbReference>
<evidence type="ECO:0000313" key="2">
    <source>
        <dbReference type="EMBL" id="MFC0624934.1"/>
    </source>
</evidence>
<dbReference type="InterPro" id="IPR029066">
    <property type="entry name" value="PLP-binding_barrel"/>
</dbReference>
<dbReference type="Gene3D" id="3.20.20.10">
    <property type="entry name" value="Alanine racemase"/>
    <property type="match status" value="1"/>
</dbReference>
<keyword evidence="2" id="KW-0413">Isomerase</keyword>
<gene>
    <name evidence="2" type="ORF">ACFFGN_12725</name>
</gene>
<dbReference type="EC" id="5.1.1.1" evidence="2"/>
<sequence length="333" mass="36137">MPLTLHIDQARWREHLRSTWNESIVPVAKGNGYGVGNARLLAESAALGARTVAVGTYEEVPSDPQTEVVVLTPWRPFVRNQVGPNVIHTVSRLADLVSIPARSRVVVEVQTSMRRHGIGARELRHSMLMSSLDRVRFEGWSLHFPMGAGGYAANIREAAELGRQANAVRKGPLWVSHVPATKLGDIGENVRLRMGTGLWLGDRGALTVRATVLDVHSVRRGERVGYRQRRVAGDGHILVVSGGTAHGVGMEAPTAAATVRQRTIALAKGGLDAAGMALSPFTIDGKQRWFAEPPHMQASMLYLPSSVTPPHIGDEVGVDVRFTTTLFDQIVLD</sequence>
<name>A0ABV6QJV2_9ACTN</name>
<dbReference type="SUPFAM" id="SSF51419">
    <property type="entry name" value="PLP-binding barrel"/>
    <property type="match status" value="1"/>
</dbReference>
<reference evidence="2 3" key="1">
    <citation type="submission" date="2024-09" db="EMBL/GenBank/DDBJ databases">
        <authorList>
            <person name="Sun Q."/>
            <person name="Mori K."/>
        </authorList>
    </citation>
    <scope>NUCLEOTIDE SEQUENCE [LARGE SCALE GENOMIC DNA]</scope>
    <source>
        <strain evidence="2 3">CGMCC 1.15906</strain>
    </source>
</reference>
<evidence type="ECO:0000313" key="3">
    <source>
        <dbReference type="Proteomes" id="UP001589890"/>
    </source>
</evidence>
<organism evidence="2 3">
    <name type="scientific">Kribbella deserti</name>
    <dbReference type="NCBI Taxonomy" id="1926257"/>
    <lineage>
        <taxon>Bacteria</taxon>
        <taxon>Bacillati</taxon>
        <taxon>Actinomycetota</taxon>
        <taxon>Actinomycetes</taxon>
        <taxon>Propionibacteriales</taxon>
        <taxon>Kribbellaceae</taxon>
        <taxon>Kribbella</taxon>
    </lineage>
</organism>
<accession>A0ABV6QJV2</accession>
<evidence type="ECO:0000259" key="1">
    <source>
        <dbReference type="Pfam" id="PF01168"/>
    </source>
</evidence>
<dbReference type="Gene3D" id="2.40.37.10">
    <property type="entry name" value="Lyase, Ornithine Decarboxylase, Chain A, domain 1"/>
    <property type="match status" value="1"/>
</dbReference>
<dbReference type="InterPro" id="IPR001608">
    <property type="entry name" value="Ala_racemase_N"/>
</dbReference>
<dbReference type="EMBL" id="JBHLTC010000014">
    <property type="protein sequence ID" value="MFC0624934.1"/>
    <property type="molecule type" value="Genomic_DNA"/>
</dbReference>
<dbReference type="InterPro" id="IPR009006">
    <property type="entry name" value="Ala_racemase/Decarboxylase_C"/>
</dbReference>
<comment type="caution">
    <text evidence="2">The sequence shown here is derived from an EMBL/GenBank/DDBJ whole genome shotgun (WGS) entry which is preliminary data.</text>
</comment>
<protein>
    <submittedName>
        <fullName evidence="2">Alanine racemase</fullName>
        <ecNumber evidence="2">5.1.1.1</ecNumber>
    </submittedName>
</protein>
<dbReference type="GO" id="GO:0008784">
    <property type="term" value="F:alanine racemase activity"/>
    <property type="evidence" value="ECO:0007669"/>
    <property type="project" value="UniProtKB-EC"/>
</dbReference>